<keyword evidence="4" id="KW-1185">Reference proteome</keyword>
<sequence>MTYRWFLLLLAALFLAACGGGGAPSINTIEVTPATASKPVGQTQQFNAVAKDANGNVISGVTFTWESSNTSVATVNSSGLATAVAVGTATIKAKAGGKEGSATFTVTNPSPPPIETIEVTPATASKPVGQTQQFNAVAKDANGNVISGVTFTWESSNTSVATVNSSGLATAVAVGTATIKAKAGGKEGSATLNVTAIPTYTVGGEVRYLNGSGLVLALGSQTKTITSNGSFTFNTPVQNGTYSVSVQTQPTSPAQTCTVTPSSVIVNGANVTDLVVECSPYTKWLASSATDIGNAITTDAQGNVIVAGLSKEVLGDEVGTLALAFPDVVVAKYAPNGSRLWVKQFTVGDPNTSPNAESQAKGVATDAAGNIYVVGSAYVSSSNAFKGFILKLGPNGARLDSIKLDESTLNVENGLTSVAVVGSDVYVGGYTAGTAPGGTNAGGEDAVLYKYNTSLALQWARQLGSTGDDQITSVAVDASGAVYAAGFARGILSGGTYQGGTDAFVVKYDGSGTQQWLQQFGTPSDDGASAVVVQGSAVYVAGYVAGGYEPGFTYNGGTDLFVTKFDSSGAEIWRRQYSPDDTPTNIKISPYGMVADASGNVYLVGEVNQAVDTGATYQGLKDVFILQYLANGDRGWARQEGSAQDEIALAVTLHGSDLYLTGWSKGALDGYTNQGLEDIFVLKYHTDGSKK</sequence>
<gene>
    <name evidence="3" type="ORF">Mtai_v1c24930</name>
</gene>
<dbReference type="EMBL" id="CP021130">
    <property type="protein sequence ID" value="AWR87721.1"/>
    <property type="molecule type" value="Genomic_DNA"/>
</dbReference>
<dbReference type="Pfam" id="PF02368">
    <property type="entry name" value="Big_2"/>
    <property type="match status" value="2"/>
</dbReference>
<dbReference type="PROSITE" id="PS51257">
    <property type="entry name" value="PROKAR_LIPOPROTEIN"/>
    <property type="match status" value="1"/>
</dbReference>
<organism evidence="3 4">
    <name type="scientific">Meiothermus taiwanensis WR-220</name>
    <dbReference type="NCBI Taxonomy" id="1339250"/>
    <lineage>
        <taxon>Bacteria</taxon>
        <taxon>Thermotogati</taxon>
        <taxon>Deinococcota</taxon>
        <taxon>Deinococci</taxon>
        <taxon>Thermales</taxon>
        <taxon>Thermaceae</taxon>
        <taxon>Meiothermus</taxon>
    </lineage>
</organism>
<dbReference type="Gene3D" id="2.60.40.1080">
    <property type="match status" value="2"/>
</dbReference>
<dbReference type="Proteomes" id="UP000263013">
    <property type="component" value="Chromosome"/>
</dbReference>
<dbReference type="Pfam" id="PF06739">
    <property type="entry name" value="SBBP"/>
    <property type="match status" value="1"/>
</dbReference>
<dbReference type="InterPro" id="IPR010620">
    <property type="entry name" value="SBBP_repeat"/>
</dbReference>
<proteinExistence type="predicted"/>
<dbReference type="RefSeq" id="WP_063843419.1">
    <property type="nucleotide sequence ID" value="NZ_CP021130.1"/>
</dbReference>
<accession>A0ABM6WL94</accession>
<keyword evidence="1" id="KW-0732">Signal</keyword>
<evidence type="ECO:0000313" key="4">
    <source>
        <dbReference type="Proteomes" id="UP000263013"/>
    </source>
</evidence>
<dbReference type="SUPFAM" id="SSF63829">
    <property type="entry name" value="Calcium-dependent phosphotriesterase"/>
    <property type="match status" value="1"/>
</dbReference>
<name>A0ABM6WL94_9DEIN</name>
<protein>
    <recommendedName>
        <fullName evidence="2">BIG2 domain-containing protein</fullName>
    </recommendedName>
</protein>
<reference evidence="3 4" key="1">
    <citation type="submission" date="2017-05" db="EMBL/GenBank/DDBJ databases">
        <title>Complete genome sequence of Meiothermus taiwanensis WR-220.</title>
        <authorList>
            <person name="Wu W.-L."/>
            <person name="Lo W.-S."/>
            <person name="Kuo C.-H."/>
            <person name="Wu S.-H."/>
        </authorList>
    </citation>
    <scope>NUCLEOTIDE SEQUENCE [LARGE SCALE GENOMIC DNA]</scope>
    <source>
        <strain evidence="3 4">WR-220</strain>
    </source>
</reference>
<feature type="signal peptide" evidence="1">
    <location>
        <begin position="1"/>
        <end position="22"/>
    </location>
</feature>
<dbReference type="InterPro" id="IPR003343">
    <property type="entry name" value="Big_2"/>
</dbReference>
<feature type="domain" description="BIG2" evidence="2">
    <location>
        <begin position="25"/>
        <end position="105"/>
    </location>
</feature>
<evidence type="ECO:0000256" key="1">
    <source>
        <dbReference type="SAM" id="SignalP"/>
    </source>
</evidence>
<dbReference type="InterPro" id="IPR008964">
    <property type="entry name" value="Invasin/intimin_cell_adhesion"/>
</dbReference>
<dbReference type="SMART" id="SM00635">
    <property type="entry name" value="BID_2"/>
    <property type="match status" value="2"/>
</dbReference>
<feature type="domain" description="BIG2" evidence="2">
    <location>
        <begin position="113"/>
        <end position="193"/>
    </location>
</feature>
<dbReference type="SUPFAM" id="SSF49373">
    <property type="entry name" value="Invasin/intimin cell-adhesion fragments"/>
    <property type="match status" value="2"/>
</dbReference>
<dbReference type="PANTHER" id="PTHR35580">
    <property type="entry name" value="CELL SURFACE GLYCOPROTEIN (S-LAYER PROTEIN)-LIKE PROTEIN"/>
    <property type="match status" value="1"/>
</dbReference>
<evidence type="ECO:0000259" key="2">
    <source>
        <dbReference type="SMART" id="SM00635"/>
    </source>
</evidence>
<feature type="chain" id="PRO_5046770928" description="BIG2 domain-containing protein" evidence="1">
    <location>
        <begin position="23"/>
        <end position="691"/>
    </location>
</feature>
<dbReference type="PANTHER" id="PTHR35580:SF1">
    <property type="entry name" value="PHYTASE-LIKE DOMAIN-CONTAINING PROTEIN"/>
    <property type="match status" value="1"/>
</dbReference>
<dbReference type="InterPro" id="IPR052918">
    <property type="entry name" value="Motility_Chemotaxis_Reg"/>
</dbReference>
<evidence type="ECO:0000313" key="3">
    <source>
        <dbReference type="EMBL" id="AWR87721.1"/>
    </source>
</evidence>